<dbReference type="GO" id="GO:0070006">
    <property type="term" value="F:metalloaminopeptidase activity"/>
    <property type="evidence" value="ECO:0007669"/>
    <property type="project" value="TreeGrafter"/>
</dbReference>
<evidence type="ECO:0000256" key="10">
    <source>
        <dbReference type="ARBA" id="ARBA00022833"/>
    </source>
</evidence>
<dbReference type="GO" id="GO:0043171">
    <property type="term" value="P:peptide catabolic process"/>
    <property type="evidence" value="ECO:0007669"/>
    <property type="project" value="TreeGrafter"/>
</dbReference>
<keyword evidence="15" id="KW-1185">Reference proteome</keyword>
<feature type="domain" description="Aminopeptidase N-like N-terminal" evidence="13">
    <location>
        <begin position="31"/>
        <end position="196"/>
    </location>
</feature>
<reference evidence="14 15" key="1">
    <citation type="submission" date="2018-03" db="EMBL/GenBank/DDBJ databases">
        <title>Mesoflavibacter sp. HG37 and Mesoflavibacter sp. HG96 sp.nov., two marine bacteria isolated from seawater of Western Pacific Ocean.</title>
        <authorList>
            <person name="Cheng H."/>
            <person name="Wu Y.-H."/>
            <person name="Guo L.-L."/>
            <person name="Xu X.-W."/>
        </authorList>
    </citation>
    <scope>NUCLEOTIDE SEQUENCE [LARGE SCALE GENOMIC DNA]</scope>
    <source>
        <strain evidence="14 15">KCTC 32269</strain>
    </source>
</reference>
<gene>
    <name evidence="14" type="ORF">C7H52_09605</name>
</gene>
<evidence type="ECO:0000313" key="14">
    <source>
        <dbReference type="EMBL" id="PSG88786.1"/>
    </source>
</evidence>
<evidence type="ECO:0000259" key="12">
    <source>
        <dbReference type="Pfam" id="PF01433"/>
    </source>
</evidence>
<dbReference type="Gene3D" id="1.10.390.10">
    <property type="entry name" value="Neutral Protease Domain 2"/>
    <property type="match status" value="1"/>
</dbReference>
<dbReference type="InterPro" id="IPR027268">
    <property type="entry name" value="Peptidase_M4/M1_CTD_sf"/>
</dbReference>
<evidence type="ECO:0000256" key="6">
    <source>
        <dbReference type="ARBA" id="ARBA00022438"/>
    </source>
</evidence>
<dbReference type="GO" id="GO:0005615">
    <property type="term" value="C:extracellular space"/>
    <property type="evidence" value="ECO:0007669"/>
    <property type="project" value="TreeGrafter"/>
</dbReference>
<proteinExistence type="inferred from homology"/>
<comment type="cofactor">
    <cofactor evidence="2">
        <name>Zn(2+)</name>
        <dbReference type="ChEBI" id="CHEBI:29105"/>
    </cofactor>
</comment>
<keyword evidence="8" id="KW-0479">Metal-binding</keyword>
<dbReference type="PANTHER" id="PTHR11533">
    <property type="entry name" value="PROTEASE M1 ZINC METALLOPROTEASE"/>
    <property type="match status" value="1"/>
</dbReference>
<dbReference type="Proteomes" id="UP000238426">
    <property type="component" value="Unassembled WGS sequence"/>
</dbReference>
<evidence type="ECO:0000256" key="9">
    <source>
        <dbReference type="ARBA" id="ARBA00022801"/>
    </source>
</evidence>
<keyword evidence="6 14" id="KW-0031">Aminopeptidase</keyword>
<dbReference type="SUPFAM" id="SSF63737">
    <property type="entry name" value="Leukotriene A4 hydrolase N-terminal domain"/>
    <property type="match status" value="1"/>
</dbReference>
<evidence type="ECO:0000256" key="4">
    <source>
        <dbReference type="ARBA" id="ARBA00012564"/>
    </source>
</evidence>
<dbReference type="InterPro" id="IPR001930">
    <property type="entry name" value="Peptidase_M1"/>
</dbReference>
<accession>A0A2T1NA91</accession>
<dbReference type="GO" id="GO:0042277">
    <property type="term" value="F:peptide binding"/>
    <property type="evidence" value="ECO:0007669"/>
    <property type="project" value="TreeGrafter"/>
</dbReference>
<dbReference type="EC" id="3.4.11.2" evidence="4"/>
<keyword evidence="10" id="KW-0862">Zinc</keyword>
<dbReference type="OrthoDB" id="100605at2"/>
<dbReference type="GO" id="GO:0016020">
    <property type="term" value="C:membrane"/>
    <property type="evidence" value="ECO:0007669"/>
    <property type="project" value="TreeGrafter"/>
</dbReference>
<feature type="domain" description="Peptidase M1 membrane alanine aminopeptidase" evidence="12">
    <location>
        <begin position="236"/>
        <end position="435"/>
    </location>
</feature>
<dbReference type="InterPro" id="IPR042097">
    <property type="entry name" value="Aminopeptidase_N-like_N_sf"/>
</dbReference>
<keyword evidence="7" id="KW-0645">Protease</keyword>
<evidence type="ECO:0000259" key="13">
    <source>
        <dbReference type="Pfam" id="PF17900"/>
    </source>
</evidence>
<dbReference type="GO" id="GO:0008270">
    <property type="term" value="F:zinc ion binding"/>
    <property type="evidence" value="ECO:0007669"/>
    <property type="project" value="InterPro"/>
</dbReference>
<comment type="catalytic activity">
    <reaction evidence="1">
        <text>Release of an N-terminal amino acid, Xaa-|-Yaa- from a peptide, amide or arylamide. Xaa is preferably Ala, but may be most amino acids including Pro (slow action). When a terminal hydrophobic residue is followed by a prolyl residue, the two may be released as an intact Xaa-Pro dipeptide.</text>
        <dbReference type="EC" id="3.4.11.2"/>
    </reaction>
</comment>
<organism evidence="14 15">
    <name type="scientific">Aurantibacter aestuarii</name>
    <dbReference type="NCBI Taxonomy" id="1266046"/>
    <lineage>
        <taxon>Bacteria</taxon>
        <taxon>Pseudomonadati</taxon>
        <taxon>Bacteroidota</taxon>
        <taxon>Flavobacteriia</taxon>
        <taxon>Flavobacteriales</taxon>
        <taxon>Flavobacteriaceae</taxon>
        <taxon>Aurantibacter</taxon>
    </lineage>
</organism>
<dbReference type="EMBL" id="PXOQ01000009">
    <property type="protein sequence ID" value="PSG88786.1"/>
    <property type="molecule type" value="Genomic_DNA"/>
</dbReference>
<dbReference type="InterPro" id="IPR045357">
    <property type="entry name" value="Aminopeptidase_N-like_N"/>
</dbReference>
<dbReference type="Pfam" id="PF17900">
    <property type="entry name" value="Peptidase_M1_N"/>
    <property type="match status" value="1"/>
</dbReference>
<evidence type="ECO:0000256" key="11">
    <source>
        <dbReference type="ARBA" id="ARBA00023049"/>
    </source>
</evidence>
<dbReference type="PANTHER" id="PTHR11533:SF174">
    <property type="entry name" value="PUROMYCIN-SENSITIVE AMINOPEPTIDASE-RELATED"/>
    <property type="match status" value="1"/>
</dbReference>
<evidence type="ECO:0000313" key="15">
    <source>
        <dbReference type="Proteomes" id="UP000238426"/>
    </source>
</evidence>
<dbReference type="Gene3D" id="2.60.40.1730">
    <property type="entry name" value="tricorn interacting facor f3 domain"/>
    <property type="match status" value="1"/>
</dbReference>
<dbReference type="InterPro" id="IPR050344">
    <property type="entry name" value="Peptidase_M1_aminopeptidases"/>
</dbReference>
<dbReference type="CDD" id="cd09603">
    <property type="entry name" value="M1_APN_like"/>
    <property type="match status" value="1"/>
</dbReference>
<name>A0A2T1NA91_9FLAO</name>
<comment type="caution">
    <text evidence="14">The sequence shown here is derived from an EMBL/GenBank/DDBJ whole genome shotgun (WGS) entry which is preliminary data.</text>
</comment>
<evidence type="ECO:0000256" key="7">
    <source>
        <dbReference type="ARBA" id="ARBA00022670"/>
    </source>
</evidence>
<dbReference type="GO" id="GO:0005737">
    <property type="term" value="C:cytoplasm"/>
    <property type="evidence" value="ECO:0007669"/>
    <property type="project" value="TreeGrafter"/>
</dbReference>
<dbReference type="InterPro" id="IPR014782">
    <property type="entry name" value="Peptidase_M1_dom"/>
</dbReference>
<evidence type="ECO:0000256" key="2">
    <source>
        <dbReference type="ARBA" id="ARBA00001947"/>
    </source>
</evidence>
<dbReference type="GO" id="GO:0006508">
    <property type="term" value="P:proteolysis"/>
    <property type="evidence" value="ECO:0007669"/>
    <property type="project" value="UniProtKB-KW"/>
</dbReference>
<dbReference type="Pfam" id="PF01433">
    <property type="entry name" value="Peptidase_M1"/>
    <property type="match status" value="1"/>
</dbReference>
<evidence type="ECO:0000256" key="8">
    <source>
        <dbReference type="ARBA" id="ARBA00022723"/>
    </source>
</evidence>
<comment type="similarity">
    <text evidence="3">Belongs to the peptidase M1 family.</text>
</comment>
<sequence>MYFTLCTFLIASAVFSQQTKVVDFKTISAELSFQPKKALVEGVATISFEVLQPTDSVFIDAKKMEITQVYNENKKVDFEYNNQQIIYKTNFKVGKTYTLIINYKAHPTKALYFIDWNKDETHAEYHPQLWTQGQGKYTSNWLPSIDDMNDKIVFDLKIDFNKDFEVIANGKLSTKETNGSTTSWHYKMNQPMSSYLVALAIGKYGSFAESSKSGIPLQFYYYSEDSLKTESTYRYSKQLFDGLEKEIGVAYPWQNYKQVPVKDFLYSGMENTSCTIFSDAFVVDDIEFNDNNYVNVNAHELAHQWFGDLVTETSGTHHWLQEGFATYYALLAEKEIFGEDYYYDQLYKYSQELLEQDLVGQSTALLNPNSSSVTFYKKGAWALHMLREKVGDVAFRTAVKTYLNTYKFKNVETKNFIAEVERASNKNLDEFVKSWLEDQTLQFEAMEESLNKSNFYQEFQKTDCEVKNGKCKDWLRAPISDIAKTRIINQQPELVFEETFSNSLKTRQAIAFTLQKIPEHLKLEFETLLNDASYLTKEAALYKLWVNFPEDRFKYLDQTKAVIGDNTKNVRLLWLILALNTVDYNNEDKSAYFRELVAYTSPIYPFYVRQAAFMYLRDLNAITDEVLSHLKEATKHHNWRFKNFAQQLLESQTNKKE</sequence>
<dbReference type="AlphaFoldDB" id="A0A2T1NA91"/>
<evidence type="ECO:0000256" key="3">
    <source>
        <dbReference type="ARBA" id="ARBA00010136"/>
    </source>
</evidence>
<dbReference type="SUPFAM" id="SSF55486">
    <property type="entry name" value="Metalloproteases ('zincins'), catalytic domain"/>
    <property type="match status" value="1"/>
</dbReference>
<keyword evidence="9" id="KW-0378">Hydrolase</keyword>
<protein>
    <recommendedName>
        <fullName evidence="5">Aminopeptidase N</fullName>
        <ecNumber evidence="4">3.4.11.2</ecNumber>
    </recommendedName>
</protein>
<evidence type="ECO:0000256" key="1">
    <source>
        <dbReference type="ARBA" id="ARBA00000098"/>
    </source>
</evidence>
<keyword evidence="11" id="KW-0482">Metalloprotease</keyword>
<dbReference type="PRINTS" id="PR00756">
    <property type="entry name" value="ALADIPTASE"/>
</dbReference>
<dbReference type="GO" id="GO:0016285">
    <property type="term" value="F:alanyl aminopeptidase activity"/>
    <property type="evidence" value="ECO:0007669"/>
    <property type="project" value="UniProtKB-EC"/>
</dbReference>
<evidence type="ECO:0000256" key="5">
    <source>
        <dbReference type="ARBA" id="ARBA00015611"/>
    </source>
</evidence>